<dbReference type="EMBL" id="CAJHIA010000026">
    <property type="protein sequence ID" value="CAD6447403.1"/>
    <property type="molecule type" value="Genomic_DNA"/>
</dbReference>
<name>A0A8H2VZ04_9HELO</name>
<gene>
    <name evidence="1" type="ORF">SCLTRI_LOCUS7195</name>
</gene>
<organism evidence="1 2">
    <name type="scientific">Sclerotinia trifoliorum</name>
    <dbReference type="NCBI Taxonomy" id="28548"/>
    <lineage>
        <taxon>Eukaryota</taxon>
        <taxon>Fungi</taxon>
        <taxon>Dikarya</taxon>
        <taxon>Ascomycota</taxon>
        <taxon>Pezizomycotina</taxon>
        <taxon>Leotiomycetes</taxon>
        <taxon>Helotiales</taxon>
        <taxon>Sclerotiniaceae</taxon>
        <taxon>Sclerotinia</taxon>
    </lineage>
</organism>
<evidence type="ECO:0000313" key="2">
    <source>
        <dbReference type="Proteomes" id="UP000624404"/>
    </source>
</evidence>
<protein>
    <submittedName>
        <fullName evidence="1">Fb008134-c702-4346-afbc-7e8b04639a57-CDS</fullName>
    </submittedName>
</protein>
<keyword evidence="2" id="KW-1185">Reference proteome</keyword>
<evidence type="ECO:0000313" key="1">
    <source>
        <dbReference type="EMBL" id="CAD6447403.1"/>
    </source>
</evidence>
<comment type="caution">
    <text evidence="1">The sequence shown here is derived from an EMBL/GenBank/DDBJ whole genome shotgun (WGS) entry which is preliminary data.</text>
</comment>
<dbReference type="Proteomes" id="UP000624404">
    <property type="component" value="Unassembled WGS sequence"/>
</dbReference>
<accession>A0A8H2VZ04</accession>
<reference evidence="1" key="1">
    <citation type="submission" date="2020-10" db="EMBL/GenBank/DDBJ databases">
        <authorList>
            <person name="Kusch S."/>
        </authorList>
    </citation>
    <scope>NUCLEOTIDE SEQUENCE</scope>
    <source>
        <strain evidence="1">SwB9</strain>
    </source>
</reference>
<dbReference type="AlphaFoldDB" id="A0A8H2VZ04"/>
<sequence>MVVTGQIPWIEILIPFFPFHYIFYVSDGSSPLTENNVPATASTLQDIHEVVWEESCEPADWTRMETPSKTKPMMTELLDRVSGQVVFERAIYIVKIKLTAFTVRGSSSNDDDVAETGLSFIQGNKKCYYCENLLRNHFKRNSAQHKRYPALRHRAVMRFT</sequence>
<proteinExistence type="predicted"/>